<dbReference type="Pfam" id="PF13302">
    <property type="entry name" value="Acetyltransf_3"/>
    <property type="match status" value="1"/>
</dbReference>
<dbReference type="Gene3D" id="3.40.630.30">
    <property type="match status" value="1"/>
</dbReference>
<keyword evidence="3" id="KW-1185">Reference proteome</keyword>
<comment type="caution">
    <text evidence="2">The sequence shown here is derived from an EMBL/GenBank/DDBJ whole genome shotgun (WGS) entry which is preliminary data.</text>
</comment>
<dbReference type="RefSeq" id="WP_345332650.1">
    <property type="nucleotide sequence ID" value="NZ_BAABJI010000002.1"/>
</dbReference>
<dbReference type="PANTHER" id="PTHR43792">
    <property type="entry name" value="GNAT FAMILY, PUTATIVE (AFU_ORTHOLOGUE AFUA_3G00765)-RELATED-RELATED"/>
    <property type="match status" value="1"/>
</dbReference>
<evidence type="ECO:0000259" key="1">
    <source>
        <dbReference type="PROSITE" id="PS51186"/>
    </source>
</evidence>
<dbReference type="InterPro" id="IPR016181">
    <property type="entry name" value="Acyl_CoA_acyltransferase"/>
</dbReference>
<evidence type="ECO:0000313" key="2">
    <source>
        <dbReference type="EMBL" id="GAA4925419.1"/>
    </source>
</evidence>
<dbReference type="EMBL" id="BAABJI010000002">
    <property type="protein sequence ID" value="GAA4925419.1"/>
    <property type="molecule type" value="Genomic_DNA"/>
</dbReference>
<dbReference type="PANTHER" id="PTHR43792:SF1">
    <property type="entry name" value="N-ACETYLTRANSFERASE DOMAIN-CONTAINING PROTEIN"/>
    <property type="match status" value="1"/>
</dbReference>
<gene>
    <name evidence="2" type="ORF">GCM10023313_32440</name>
</gene>
<feature type="domain" description="N-acetyltransferase" evidence="1">
    <location>
        <begin position="11"/>
        <end position="163"/>
    </location>
</feature>
<evidence type="ECO:0000313" key="3">
    <source>
        <dbReference type="Proteomes" id="UP001501436"/>
    </source>
</evidence>
<protein>
    <submittedName>
        <fullName evidence="2">GNAT family N-acetyltransferase</fullName>
    </submittedName>
</protein>
<reference evidence="3" key="1">
    <citation type="journal article" date="2019" name="Int. J. Syst. Evol. Microbiol.">
        <title>The Global Catalogue of Microorganisms (GCM) 10K type strain sequencing project: providing services to taxonomists for standard genome sequencing and annotation.</title>
        <authorList>
            <consortium name="The Broad Institute Genomics Platform"/>
            <consortium name="The Broad Institute Genome Sequencing Center for Infectious Disease"/>
            <person name="Wu L."/>
            <person name="Ma J."/>
        </authorList>
    </citation>
    <scope>NUCLEOTIDE SEQUENCE [LARGE SCALE GENOMIC DNA]</scope>
    <source>
        <strain evidence="3">JCM 18283</strain>
    </source>
</reference>
<dbReference type="InterPro" id="IPR000182">
    <property type="entry name" value="GNAT_dom"/>
</dbReference>
<dbReference type="PROSITE" id="PS51186">
    <property type="entry name" value="GNAT"/>
    <property type="match status" value="1"/>
</dbReference>
<proteinExistence type="predicted"/>
<name>A0ABP9G0Y9_9SPHI</name>
<sequence>MILKEYSNDKIMLRQLSIDDANFLYDIYSHPQLTANFEESPFLPDETPTAFTERIVSLCACIFTIRLSHKSHRIIGDCALHHWNKETKEIVIGGSLFPEYWGKGIMRSAFEILTNIAKEEFSVQILLGPTKTRNVKAIRLVEKMGFKKYKVDENDTVMRKFLL</sequence>
<accession>A0ABP9G0Y9</accession>
<organism evidence="2 3">
    <name type="scientific">Mucilaginibacter defluvii</name>
    <dbReference type="NCBI Taxonomy" id="1196019"/>
    <lineage>
        <taxon>Bacteria</taxon>
        <taxon>Pseudomonadati</taxon>
        <taxon>Bacteroidota</taxon>
        <taxon>Sphingobacteriia</taxon>
        <taxon>Sphingobacteriales</taxon>
        <taxon>Sphingobacteriaceae</taxon>
        <taxon>Mucilaginibacter</taxon>
    </lineage>
</organism>
<dbReference type="InterPro" id="IPR051531">
    <property type="entry name" value="N-acetyltransferase"/>
</dbReference>
<dbReference type="Proteomes" id="UP001501436">
    <property type="component" value="Unassembled WGS sequence"/>
</dbReference>
<dbReference type="SUPFAM" id="SSF55729">
    <property type="entry name" value="Acyl-CoA N-acyltransferases (Nat)"/>
    <property type="match status" value="1"/>
</dbReference>